<evidence type="ECO:0000313" key="8">
    <source>
        <dbReference type="Proteomes" id="UP000464086"/>
    </source>
</evidence>
<evidence type="ECO:0000313" key="5">
    <source>
        <dbReference type="Proteomes" id="UP000028534"/>
    </source>
</evidence>
<dbReference type="AlphaFoldDB" id="A0A084EIW0"/>
<sequence>MPKLTERERLAELEVRQRKLLDEIDAARLSLRSRYAAAIQELPVETLTERELRDVVQLSIQLGGATAIAALKPLLPAHAPGRKTATSR</sequence>
<evidence type="ECO:0000313" key="3">
    <source>
        <dbReference type="EMBL" id="OAH38404.1"/>
    </source>
</evidence>
<dbReference type="Proteomes" id="UP000028534">
    <property type="component" value="Unassembled WGS sequence"/>
</dbReference>
<dbReference type="EMBL" id="CP047218">
    <property type="protein sequence ID" value="QHD67000.1"/>
    <property type="molecule type" value="Genomic_DNA"/>
</dbReference>
<evidence type="ECO:0000313" key="1">
    <source>
        <dbReference type="EMBL" id="ATP19889.1"/>
    </source>
</evidence>
<evidence type="ECO:0000313" key="7">
    <source>
        <dbReference type="Proteomes" id="UP000077262"/>
    </source>
</evidence>
<reference evidence="4 8" key="4">
    <citation type="submission" date="2019-12" db="EMBL/GenBank/DDBJ databases">
        <title>Functional and genomic insights into the Sphingobium yanoikuyae YC-JY1, a bacterium efficiently degrading bisphenol A.</title>
        <authorList>
            <person name="Jia Y."/>
            <person name="Li X."/>
            <person name="Wang J."/>
            <person name="Eltoukhy A."/>
            <person name="Lamraoui I."/>
            <person name="Yan Y."/>
        </authorList>
    </citation>
    <scope>NUCLEOTIDE SEQUENCE [LARGE SCALE GENOMIC DNA]</scope>
    <source>
        <strain evidence="4 8">YC-JY1</strain>
    </source>
</reference>
<accession>A0A084EIW0</accession>
<reference evidence="2 5" key="1">
    <citation type="submission" date="2014-03" db="EMBL/GenBank/DDBJ databases">
        <title>Genome sequence of Sphingobium yanoikuyae B1.</title>
        <authorList>
            <person name="Gan H.M."/>
            <person name="Gan H.Y."/>
            <person name="Savka M.A."/>
        </authorList>
    </citation>
    <scope>NUCLEOTIDE SEQUENCE [LARGE SCALE GENOMIC DNA]</scope>
    <source>
        <strain evidence="2 5">B1</strain>
    </source>
</reference>
<evidence type="ECO:0000313" key="4">
    <source>
        <dbReference type="EMBL" id="QHD67000.1"/>
    </source>
</evidence>
<gene>
    <name evidence="3" type="ORF">AX777_24305</name>
    <name evidence="1" type="ORF">BV87_16800</name>
    <name evidence="2" type="ORF">CP98_03077</name>
    <name evidence="4" type="ORF">GS397_08000</name>
</gene>
<dbReference type="PATRIC" id="fig|13690.10.peg.3156"/>
<dbReference type="EMBL" id="CP020925">
    <property type="protein sequence ID" value="ATP19889.1"/>
    <property type="molecule type" value="Genomic_DNA"/>
</dbReference>
<reference evidence="3 7" key="2">
    <citation type="submission" date="2016-02" db="EMBL/GenBank/DDBJ databases">
        <authorList>
            <person name="Wen L."/>
            <person name="He K."/>
            <person name="Yang H."/>
        </authorList>
    </citation>
    <scope>NUCLEOTIDE SEQUENCE [LARGE SCALE GENOMIC DNA]</scope>
    <source>
        <strain evidence="3 7">CD09_2</strain>
    </source>
</reference>
<dbReference type="Proteomes" id="UP000464086">
    <property type="component" value="Chromosome"/>
</dbReference>
<dbReference type="Proteomes" id="UP000077262">
    <property type="component" value="Unassembled WGS sequence"/>
</dbReference>
<protein>
    <submittedName>
        <fullName evidence="2">Uncharacterized protein</fullName>
    </submittedName>
</protein>
<dbReference type="EMBL" id="JGVR01000019">
    <property type="protein sequence ID" value="KEZ17902.1"/>
    <property type="molecule type" value="Genomic_DNA"/>
</dbReference>
<reference evidence="1 6" key="3">
    <citation type="submission" date="2017-04" db="EMBL/GenBank/DDBJ databases">
        <title>Characterization, genome and methylation analysis of a phthalic acid esters degrading strain Sphingobium yanoikuyae SHJ.</title>
        <authorList>
            <person name="Feng L."/>
        </authorList>
    </citation>
    <scope>NUCLEOTIDE SEQUENCE [LARGE SCALE GENOMIC DNA]</scope>
    <source>
        <strain evidence="1 6">SHJ</strain>
    </source>
</reference>
<dbReference type="EMBL" id="LSTR01000082">
    <property type="protein sequence ID" value="OAH38404.1"/>
    <property type="molecule type" value="Genomic_DNA"/>
</dbReference>
<dbReference type="STRING" id="13690.AX777_24305"/>
<evidence type="ECO:0000313" key="6">
    <source>
        <dbReference type="Proteomes" id="UP000037029"/>
    </source>
</evidence>
<name>A0A084EIW0_SPHYA</name>
<dbReference type="Proteomes" id="UP000037029">
    <property type="component" value="Chromosome"/>
</dbReference>
<evidence type="ECO:0000313" key="2">
    <source>
        <dbReference type="EMBL" id="KEZ17902.1"/>
    </source>
</evidence>
<proteinExistence type="predicted"/>
<dbReference type="RefSeq" id="WP_037520626.1">
    <property type="nucleotide sequence ID" value="NZ_CP020925.1"/>
</dbReference>
<organism evidence="2 5">
    <name type="scientific">Sphingobium yanoikuyae</name>
    <name type="common">Sphingomonas yanoikuyae</name>
    <dbReference type="NCBI Taxonomy" id="13690"/>
    <lineage>
        <taxon>Bacteria</taxon>
        <taxon>Pseudomonadati</taxon>
        <taxon>Pseudomonadota</taxon>
        <taxon>Alphaproteobacteria</taxon>
        <taxon>Sphingomonadales</taxon>
        <taxon>Sphingomonadaceae</taxon>
        <taxon>Sphingobium</taxon>
    </lineage>
</organism>